<gene>
    <name evidence="2" type="ORF">D9758_005704</name>
</gene>
<feature type="compositionally biased region" description="Polar residues" evidence="1">
    <location>
        <begin position="25"/>
        <end position="36"/>
    </location>
</feature>
<evidence type="ECO:0000313" key="3">
    <source>
        <dbReference type="Proteomes" id="UP000559256"/>
    </source>
</evidence>
<feature type="region of interest" description="Disordered" evidence="1">
    <location>
        <begin position="118"/>
        <end position="161"/>
    </location>
</feature>
<sequence>MDKKTSSPRPQKQTQTSRPAPVSPGSPSNAVYSNDSRLLELEDSDEGRLDIRVAEETTTASTVMLGNVPDGTGNRPVFIKSDHIKAKRALNGIDVRGIKTEQLHHLYPLLLRSQDTAQVDQADSDGAGEADKFPGTGYKCGPGNEKKGGADVLKQGDCSDH</sequence>
<accession>A0A8H5GJU2</accession>
<evidence type="ECO:0000313" key="2">
    <source>
        <dbReference type="EMBL" id="KAF5366222.1"/>
    </source>
</evidence>
<keyword evidence="3" id="KW-1185">Reference proteome</keyword>
<dbReference type="Proteomes" id="UP000559256">
    <property type="component" value="Unassembled WGS sequence"/>
</dbReference>
<feature type="compositionally biased region" description="Polar residues" evidence="1">
    <location>
        <begin position="7"/>
        <end position="18"/>
    </location>
</feature>
<dbReference type="EMBL" id="JAACJM010000024">
    <property type="protein sequence ID" value="KAF5366222.1"/>
    <property type="molecule type" value="Genomic_DNA"/>
</dbReference>
<organism evidence="2 3">
    <name type="scientific">Tetrapyrgos nigripes</name>
    <dbReference type="NCBI Taxonomy" id="182062"/>
    <lineage>
        <taxon>Eukaryota</taxon>
        <taxon>Fungi</taxon>
        <taxon>Dikarya</taxon>
        <taxon>Basidiomycota</taxon>
        <taxon>Agaricomycotina</taxon>
        <taxon>Agaricomycetes</taxon>
        <taxon>Agaricomycetidae</taxon>
        <taxon>Agaricales</taxon>
        <taxon>Marasmiineae</taxon>
        <taxon>Marasmiaceae</taxon>
        <taxon>Tetrapyrgos</taxon>
    </lineage>
</organism>
<comment type="caution">
    <text evidence="2">The sequence shown here is derived from an EMBL/GenBank/DDBJ whole genome shotgun (WGS) entry which is preliminary data.</text>
</comment>
<proteinExistence type="predicted"/>
<reference evidence="2 3" key="1">
    <citation type="journal article" date="2020" name="ISME J.">
        <title>Uncovering the hidden diversity of litter-decomposition mechanisms in mushroom-forming fungi.</title>
        <authorList>
            <person name="Floudas D."/>
            <person name="Bentzer J."/>
            <person name="Ahren D."/>
            <person name="Johansson T."/>
            <person name="Persson P."/>
            <person name="Tunlid A."/>
        </authorList>
    </citation>
    <scope>NUCLEOTIDE SEQUENCE [LARGE SCALE GENOMIC DNA]</scope>
    <source>
        <strain evidence="2 3">CBS 291.85</strain>
    </source>
</reference>
<protein>
    <submittedName>
        <fullName evidence="2">Uncharacterized protein</fullName>
    </submittedName>
</protein>
<evidence type="ECO:0000256" key="1">
    <source>
        <dbReference type="SAM" id="MobiDB-lite"/>
    </source>
</evidence>
<feature type="region of interest" description="Disordered" evidence="1">
    <location>
        <begin position="1"/>
        <end position="48"/>
    </location>
</feature>
<name>A0A8H5GJU2_9AGAR</name>
<dbReference type="AlphaFoldDB" id="A0A8H5GJU2"/>